<reference evidence="1 2" key="1">
    <citation type="submission" date="2008-08" db="EMBL/GenBank/DDBJ databases">
        <authorList>
            <person name="Madupu R."/>
            <person name="Durkin A.S."/>
            <person name="Torralba M."/>
            <person name="Methe B."/>
            <person name="Sutton G.G."/>
            <person name="Strausberg R.L."/>
            <person name="Nelson K.E."/>
        </authorList>
    </citation>
    <scope>NUCLEOTIDE SEQUENCE [LARGE SCALE GENOMIC DNA]</scope>
    <source>
        <strain evidence="1 2">RM3267</strain>
    </source>
</reference>
<sequence>MQKYDAIVEFDGYCGFEPAKSSVNLHKFIAKIALPPLGKVKFC</sequence>
<gene>
    <name evidence="1" type="ORF">CAMRE0001_1338</name>
</gene>
<dbReference type="EMBL" id="ACFU01000005">
    <property type="protein sequence ID" value="EEF14700.1"/>
    <property type="molecule type" value="Genomic_DNA"/>
</dbReference>
<name>B9D025_CAMRE</name>
<proteinExistence type="predicted"/>
<comment type="caution">
    <text evidence="1">The sequence shown here is derived from an EMBL/GenBank/DDBJ whole genome shotgun (WGS) entry which is preliminary data.</text>
</comment>
<evidence type="ECO:0000313" key="2">
    <source>
        <dbReference type="Proteomes" id="UP000003082"/>
    </source>
</evidence>
<dbReference type="RefSeq" id="WP_002944272.1">
    <property type="nucleotide sequence ID" value="NZ_ACFU01000005.1"/>
</dbReference>
<dbReference type="Proteomes" id="UP000003082">
    <property type="component" value="Unassembled WGS sequence"/>
</dbReference>
<dbReference type="AlphaFoldDB" id="B9D025"/>
<accession>B9D025</accession>
<protein>
    <submittedName>
        <fullName evidence="1">Uncharacterized protein</fullName>
    </submittedName>
</protein>
<evidence type="ECO:0000313" key="1">
    <source>
        <dbReference type="EMBL" id="EEF14700.1"/>
    </source>
</evidence>
<organism evidence="1 2">
    <name type="scientific">Campylobacter rectus RM3267</name>
    <dbReference type="NCBI Taxonomy" id="553218"/>
    <lineage>
        <taxon>Bacteria</taxon>
        <taxon>Pseudomonadati</taxon>
        <taxon>Campylobacterota</taxon>
        <taxon>Epsilonproteobacteria</taxon>
        <taxon>Campylobacterales</taxon>
        <taxon>Campylobacteraceae</taxon>
        <taxon>Campylobacter</taxon>
    </lineage>
</organism>
<keyword evidence="2" id="KW-1185">Reference proteome</keyword>